<dbReference type="Proteomes" id="UP001549691">
    <property type="component" value="Unassembled WGS sequence"/>
</dbReference>
<dbReference type="CDD" id="cd16328">
    <property type="entry name" value="RseA_N"/>
    <property type="match status" value="1"/>
</dbReference>
<dbReference type="PANTHER" id="PTHR38104">
    <property type="match status" value="1"/>
</dbReference>
<evidence type="ECO:0000313" key="3">
    <source>
        <dbReference type="EMBL" id="MET7015435.1"/>
    </source>
</evidence>
<dbReference type="InterPro" id="IPR005572">
    <property type="entry name" value="Anti-sigma_E_RseA_N"/>
</dbReference>
<organism evidence="3 4">
    <name type="scientific">Uliginosibacterium flavum</name>
    <dbReference type="NCBI Taxonomy" id="1396831"/>
    <lineage>
        <taxon>Bacteria</taxon>
        <taxon>Pseudomonadati</taxon>
        <taxon>Pseudomonadota</taxon>
        <taxon>Betaproteobacteria</taxon>
        <taxon>Rhodocyclales</taxon>
        <taxon>Zoogloeaceae</taxon>
        <taxon>Uliginosibacterium</taxon>
    </lineage>
</organism>
<keyword evidence="4" id="KW-1185">Reference proteome</keyword>
<dbReference type="Pfam" id="PF03872">
    <property type="entry name" value="RseA_N"/>
    <property type="match status" value="1"/>
</dbReference>
<keyword evidence="1" id="KW-0472">Membrane</keyword>
<dbReference type="InterPro" id="IPR052383">
    <property type="entry name" value="Anti-sigma-E_RseA-like"/>
</dbReference>
<dbReference type="PANTHER" id="PTHR38104:SF1">
    <property type="entry name" value="ANTI-SIGMA-E FACTOR RSEA"/>
    <property type="match status" value="1"/>
</dbReference>
<sequence>MANEQLSAWLDGELGATESEILVKNLERHAVQREACSAYWLIGDCLRGDTPRTADLSSRIMAALEAEPAILAPVANKPRQQLNHWMPVAAAAAGVGVAVWMGLSLWTMPLQDAPATLAQTPVSPSVHVVSAEAAGALSDERSYLMAHQASARGAPMAGVTQYIRSVSIEQAGER</sequence>
<accession>A0ABV2TPI8</accession>
<keyword evidence="1" id="KW-0812">Transmembrane</keyword>
<protein>
    <submittedName>
        <fullName evidence="3">Sigma-E factor negative regulatory protein</fullName>
    </submittedName>
</protein>
<dbReference type="SUPFAM" id="SSF89069">
    <property type="entry name" value="N-terminal, cytoplasmic domain of anti-sigmaE factor RseA"/>
    <property type="match status" value="1"/>
</dbReference>
<dbReference type="RefSeq" id="WP_354601894.1">
    <property type="nucleotide sequence ID" value="NZ_JBEWZI010000017.1"/>
</dbReference>
<comment type="caution">
    <text evidence="3">The sequence shown here is derived from an EMBL/GenBank/DDBJ whole genome shotgun (WGS) entry which is preliminary data.</text>
</comment>
<feature type="transmembrane region" description="Helical" evidence="1">
    <location>
        <begin position="85"/>
        <end position="106"/>
    </location>
</feature>
<gene>
    <name evidence="3" type="ORF">ABXR19_14705</name>
</gene>
<reference evidence="3 4" key="1">
    <citation type="submission" date="2024-07" db="EMBL/GenBank/DDBJ databases">
        <title>Uliginosibacterium flavum JJ3220;KACC:17644.</title>
        <authorList>
            <person name="Kim M.K."/>
        </authorList>
    </citation>
    <scope>NUCLEOTIDE SEQUENCE [LARGE SCALE GENOMIC DNA]</scope>
    <source>
        <strain evidence="3 4">KACC:17644</strain>
    </source>
</reference>
<evidence type="ECO:0000259" key="2">
    <source>
        <dbReference type="Pfam" id="PF03872"/>
    </source>
</evidence>
<feature type="domain" description="Anti sigma-E protein RseA N-terminal" evidence="2">
    <location>
        <begin position="1"/>
        <end position="80"/>
    </location>
</feature>
<name>A0ABV2TPI8_9RHOO</name>
<proteinExistence type="predicted"/>
<dbReference type="EMBL" id="JBEWZI010000017">
    <property type="protein sequence ID" value="MET7015435.1"/>
    <property type="molecule type" value="Genomic_DNA"/>
</dbReference>
<keyword evidence="1" id="KW-1133">Transmembrane helix</keyword>
<dbReference type="InterPro" id="IPR036147">
    <property type="entry name" value="Anti-sigma_E_RseA_N_sf"/>
</dbReference>
<evidence type="ECO:0000256" key="1">
    <source>
        <dbReference type="SAM" id="Phobius"/>
    </source>
</evidence>
<evidence type="ECO:0000313" key="4">
    <source>
        <dbReference type="Proteomes" id="UP001549691"/>
    </source>
</evidence>
<dbReference type="Gene3D" id="1.10.10.880">
    <property type="entry name" value="Anti sigma-E protein RseA, N-terminal domain"/>
    <property type="match status" value="1"/>
</dbReference>